<organism evidence="1 2">
    <name type="scientific">Haladaptatus paucihalophilus DX253</name>
    <dbReference type="NCBI Taxonomy" id="797209"/>
    <lineage>
        <taxon>Archaea</taxon>
        <taxon>Methanobacteriati</taxon>
        <taxon>Methanobacteriota</taxon>
        <taxon>Stenosarchaea group</taxon>
        <taxon>Halobacteria</taxon>
        <taxon>Halobacteriales</taxon>
        <taxon>Haladaptataceae</taxon>
        <taxon>Haladaptatus</taxon>
    </lineage>
</organism>
<dbReference type="Proteomes" id="UP000184203">
    <property type="component" value="Unassembled WGS sequence"/>
</dbReference>
<dbReference type="GeneID" id="300002205"/>
<proteinExistence type="predicted"/>
<protein>
    <submittedName>
        <fullName evidence="1">Uncharacterized protein</fullName>
    </submittedName>
</protein>
<gene>
    <name evidence="1" type="ORF">SAMN05444342_2462</name>
</gene>
<evidence type="ECO:0000313" key="2">
    <source>
        <dbReference type="Proteomes" id="UP000184203"/>
    </source>
</evidence>
<reference evidence="2" key="1">
    <citation type="submission" date="2016-11" db="EMBL/GenBank/DDBJ databases">
        <authorList>
            <person name="Varghese N."/>
            <person name="Submissions S."/>
        </authorList>
    </citation>
    <scope>NUCLEOTIDE SEQUENCE [LARGE SCALE GENOMIC DNA]</scope>
    <source>
        <strain evidence="2">DX253</strain>
    </source>
</reference>
<dbReference type="RefSeq" id="WP_154652461.1">
    <property type="nucleotide sequence ID" value="NZ_AEMG01000009.1"/>
</dbReference>
<dbReference type="OrthoDB" id="245897at2157"/>
<name>A0A1M6W072_HALPU</name>
<keyword evidence="2" id="KW-1185">Reference proteome</keyword>
<dbReference type="EMBL" id="FRAN01000003">
    <property type="protein sequence ID" value="SHK87120.1"/>
    <property type="molecule type" value="Genomic_DNA"/>
</dbReference>
<dbReference type="AlphaFoldDB" id="A0A1M6W072"/>
<evidence type="ECO:0000313" key="1">
    <source>
        <dbReference type="EMBL" id="SHK87120.1"/>
    </source>
</evidence>
<accession>A0A1M6W072</accession>
<sequence length="45" mass="5330">MVQENTDRWDDCLEREIDGGVELYDPENEDAWIWSDLGVELSWEA</sequence>